<accession>A0A210QFA8</accession>
<dbReference type="InterPro" id="IPR036465">
    <property type="entry name" value="vWFA_dom_sf"/>
</dbReference>
<evidence type="ECO:0000256" key="2">
    <source>
        <dbReference type="ARBA" id="ARBA00022525"/>
    </source>
</evidence>
<evidence type="ECO:0000313" key="5">
    <source>
        <dbReference type="EMBL" id="OWF47447.1"/>
    </source>
</evidence>
<keyword evidence="5" id="KW-0418">Kinase</keyword>
<evidence type="ECO:0000259" key="4">
    <source>
        <dbReference type="PROSITE" id="PS50234"/>
    </source>
</evidence>
<reference evidence="5 6" key="1">
    <citation type="journal article" date="2017" name="Nat. Ecol. Evol.">
        <title>Scallop genome provides insights into evolution of bilaterian karyotype and development.</title>
        <authorList>
            <person name="Wang S."/>
            <person name="Zhang J."/>
            <person name="Jiao W."/>
            <person name="Li J."/>
            <person name="Xun X."/>
            <person name="Sun Y."/>
            <person name="Guo X."/>
            <person name="Huan P."/>
            <person name="Dong B."/>
            <person name="Zhang L."/>
            <person name="Hu X."/>
            <person name="Sun X."/>
            <person name="Wang J."/>
            <person name="Zhao C."/>
            <person name="Wang Y."/>
            <person name="Wang D."/>
            <person name="Huang X."/>
            <person name="Wang R."/>
            <person name="Lv J."/>
            <person name="Li Y."/>
            <person name="Zhang Z."/>
            <person name="Liu B."/>
            <person name="Lu W."/>
            <person name="Hui Y."/>
            <person name="Liang J."/>
            <person name="Zhou Z."/>
            <person name="Hou R."/>
            <person name="Li X."/>
            <person name="Liu Y."/>
            <person name="Li H."/>
            <person name="Ning X."/>
            <person name="Lin Y."/>
            <person name="Zhao L."/>
            <person name="Xing Q."/>
            <person name="Dou J."/>
            <person name="Li Y."/>
            <person name="Mao J."/>
            <person name="Guo H."/>
            <person name="Dou H."/>
            <person name="Li T."/>
            <person name="Mu C."/>
            <person name="Jiang W."/>
            <person name="Fu Q."/>
            <person name="Fu X."/>
            <person name="Miao Y."/>
            <person name="Liu J."/>
            <person name="Yu Q."/>
            <person name="Li R."/>
            <person name="Liao H."/>
            <person name="Li X."/>
            <person name="Kong Y."/>
            <person name="Jiang Z."/>
            <person name="Chourrout D."/>
            <person name="Li R."/>
            <person name="Bao Z."/>
        </authorList>
    </citation>
    <scope>NUCLEOTIDE SEQUENCE [LARGE SCALE GENOMIC DNA]</scope>
    <source>
        <strain evidence="5 6">PY_sf001</strain>
    </source>
</reference>
<feature type="domain" description="VWFA" evidence="4">
    <location>
        <begin position="43"/>
        <end position="249"/>
    </location>
</feature>
<keyword evidence="2" id="KW-0964">Secreted</keyword>
<keyword evidence="5" id="KW-0808">Transferase</keyword>
<proteinExistence type="predicted"/>
<dbReference type="SMART" id="SM00327">
    <property type="entry name" value="VWA"/>
    <property type="match status" value="1"/>
</dbReference>
<keyword evidence="6" id="KW-1185">Reference proteome</keyword>
<name>A0A210QFA8_MIZYE</name>
<dbReference type="CDD" id="cd00198">
    <property type="entry name" value="vWFA"/>
    <property type="match status" value="1"/>
</dbReference>
<comment type="caution">
    <text evidence="5">The sequence shown here is derived from an EMBL/GenBank/DDBJ whole genome shotgun (WGS) entry which is preliminary data.</text>
</comment>
<evidence type="ECO:0000313" key="6">
    <source>
        <dbReference type="Proteomes" id="UP000242188"/>
    </source>
</evidence>
<keyword evidence="3" id="KW-0732">Signal</keyword>
<dbReference type="GO" id="GO:0004674">
    <property type="term" value="F:protein serine/threonine kinase activity"/>
    <property type="evidence" value="ECO:0007669"/>
    <property type="project" value="TreeGrafter"/>
</dbReference>
<dbReference type="GO" id="GO:0005737">
    <property type="term" value="C:cytoplasm"/>
    <property type="evidence" value="ECO:0007669"/>
    <property type="project" value="TreeGrafter"/>
</dbReference>
<dbReference type="PROSITE" id="PS50234">
    <property type="entry name" value="VWFA"/>
    <property type="match status" value="1"/>
</dbReference>
<sequence>MKKANFLSMLKSVITPEKDKVKMKVYGVPSQPLPEKHDCSVLDLAFAMDCTSSMGSYIETARNSIRTIVEEIVSSEKSDVHLALVEYRDHPPQDRTFVTRRHNFTSSVSKMKSWLDDCSAQGGGDFPEAVADALYDMLKLSWRENATKICVLISDAPPHGLSPHGDEFPNGCPKGLDPMNIVRELAAKGITLYFVGCEPPINQYKEFFTAIAYLTGAQCIPLRGAKALTQVIIGGAQEEISLERWMDEVDEEVQKEIAAGNQINDDEMTRRAQAKMDSKGIRGKKLQRNNLYLEAASETSVKLAGFANMADVSANFPKVPDVSDCQTDFHVNSLTSYGLEATSDVTPDSDVWNTVESSISYEQVSRMMQKSKSRNNYLS</sequence>
<dbReference type="EMBL" id="NEDP02003892">
    <property type="protein sequence ID" value="OWF47447.1"/>
    <property type="molecule type" value="Genomic_DNA"/>
</dbReference>
<comment type="subcellular location">
    <subcellularLocation>
        <location evidence="1">Secreted</location>
    </subcellularLocation>
</comment>
<dbReference type="SUPFAM" id="SSF53300">
    <property type="entry name" value="vWA-like"/>
    <property type="match status" value="1"/>
</dbReference>
<dbReference type="Proteomes" id="UP000242188">
    <property type="component" value="Unassembled WGS sequence"/>
</dbReference>
<dbReference type="AlphaFoldDB" id="A0A210QFA8"/>
<protein>
    <submittedName>
        <fullName evidence="5">Alpha-protein kinase vwkA</fullName>
    </submittedName>
</protein>
<dbReference type="Pfam" id="PF25106">
    <property type="entry name" value="VWA_4"/>
    <property type="match status" value="1"/>
</dbReference>
<dbReference type="InterPro" id="IPR056861">
    <property type="entry name" value="HMCN1-like_VWA"/>
</dbReference>
<evidence type="ECO:0000256" key="1">
    <source>
        <dbReference type="ARBA" id="ARBA00004613"/>
    </source>
</evidence>
<evidence type="ECO:0000256" key="3">
    <source>
        <dbReference type="ARBA" id="ARBA00022729"/>
    </source>
</evidence>
<dbReference type="InterPro" id="IPR002035">
    <property type="entry name" value="VWF_A"/>
</dbReference>
<dbReference type="PANTHER" id="PTHR47763:SF1">
    <property type="entry name" value="DUF659 DOMAIN-CONTAINING PROTEIN"/>
    <property type="match status" value="1"/>
</dbReference>
<organism evidence="5 6">
    <name type="scientific">Mizuhopecten yessoensis</name>
    <name type="common">Japanese scallop</name>
    <name type="synonym">Patinopecten yessoensis</name>
    <dbReference type="NCBI Taxonomy" id="6573"/>
    <lineage>
        <taxon>Eukaryota</taxon>
        <taxon>Metazoa</taxon>
        <taxon>Spiralia</taxon>
        <taxon>Lophotrochozoa</taxon>
        <taxon>Mollusca</taxon>
        <taxon>Bivalvia</taxon>
        <taxon>Autobranchia</taxon>
        <taxon>Pteriomorphia</taxon>
        <taxon>Pectinida</taxon>
        <taxon>Pectinoidea</taxon>
        <taxon>Pectinidae</taxon>
        <taxon>Mizuhopecten</taxon>
    </lineage>
</organism>
<dbReference type="PANTHER" id="PTHR47763">
    <property type="entry name" value="ALPHA-PROTEIN KINASE VWKA"/>
    <property type="match status" value="1"/>
</dbReference>
<dbReference type="OrthoDB" id="301415at2759"/>
<dbReference type="InterPro" id="IPR052969">
    <property type="entry name" value="Thr-specific_kinase-like"/>
</dbReference>
<dbReference type="Gene3D" id="3.40.50.410">
    <property type="entry name" value="von Willebrand factor, type A domain"/>
    <property type="match status" value="1"/>
</dbReference>
<gene>
    <name evidence="5" type="ORF">KP79_PYT10333</name>
</gene>